<dbReference type="RefSeq" id="WP_132129989.1">
    <property type="nucleotide sequence ID" value="NZ_CP042432.1"/>
</dbReference>
<dbReference type="InterPro" id="IPR036378">
    <property type="entry name" value="FAS1_dom_sf"/>
</dbReference>
<reference evidence="3 4" key="1">
    <citation type="submission" date="2019-03" db="EMBL/GenBank/DDBJ databases">
        <title>Genomic Encyclopedia of Type Strains, Phase IV (KMG-IV): sequencing the most valuable type-strain genomes for metagenomic binning, comparative biology and taxonomic classification.</title>
        <authorList>
            <person name="Goeker M."/>
        </authorList>
    </citation>
    <scope>NUCLEOTIDE SEQUENCE [LARGE SCALE GENOMIC DNA]</scope>
    <source>
        <strain evidence="3 4">DSM 21100</strain>
    </source>
</reference>
<dbReference type="SUPFAM" id="SSF82153">
    <property type="entry name" value="FAS1 domain"/>
    <property type="match status" value="2"/>
</dbReference>
<proteinExistence type="predicted"/>
<protein>
    <submittedName>
        <fullName evidence="3">Fasciclin domain-containing protein</fullName>
    </submittedName>
</protein>
<dbReference type="AlphaFoldDB" id="A0A4R3KNJ4"/>
<accession>A0A4R3KNJ4</accession>
<dbReference type="SMART" id="SM00554">
    <property type="entry name" value="FAS1"/>
    <property type="match status" value="2"/>
</dbReference>
<feature type="signal peptide" evidence="1">
    <location>
        <begin position="1"/>
        <end position="24"/>
    </location>
</feature>
<dbReference type="PANTHER" id="PTHR10900:SF77">
    <property type="entry name" value="FI19380P1"/>
    <property type="match status" value="1"/>
</dbReference>
<dbReference type="EMBL" id="SMAD01000010">
    <property type="protein sequence ID" value="TCS85870.1"/>
    <property type="molecule type" value="Genomic_DNA"/>
</dbReference>
<feature type="domain" description="FAS1" evidence="2">
    <location>
        <begin position="38"/>
        <end position="207"/>
    </location>
</feature>
<sequence>MNRQRHSHLLLLYFTLAVFMTACSKDFDEHYYPSTQLEDNIIEVLEKDGRFSAFVGMIDTLGLRETLGEAAIYTCLAPTDEQVQSFVRDAGYQTLNEVPREQLEQFVNYHFINGMYYAYDLEKRYLDANTELEQTRATIFKTRASDKIPGKSIRIFAPAFFSRQQEDYSGLFSTGGSGLMVESAQISETDRDIDANNGVIHVLAGPLPVLPRTDIALMNDPETSIYSQWMEKHVQYTLGEKDEYGWVDTTLYKGYSFGRNLADEDVRSTLLVPTDEAILSYFEPYMEEDLYNTIDSLPKKVMYSLLRSTIISDFWFKTDLVRYDPIWRPIVGHPESILDVSTAITGSVPASNSVIYKVNKVVESPEMHSVEGGVYMKFREYSQWYWMFEHTNLEEGLTDILRYQHAPKTVLLQSDELWGVPLAQDMNEDELEYRYMQCRAGILNEDVRTEEGFRRKYYPTEFGYVYYEDGKIYDYTGNSVSLVSAAPTWERGNGAIYEIDGFLTPMNKLDTTLSVYSLMRQDPELSVFVNACGRAGLGAELNLTGFFSYTILAPTNDAIVAAGLHPELLSGDELKAFVNAYIIPNRYVFSDGTFQGQLPDKNGDLVRVAGEWGSFSITGASGNTVMPSEANLQGCNGVIHKIADVL</sequence>
<dbReference type="PROSITE" id="PS50213">
    <property type="entry name" value="FAS1"/>
    <property type="match status" value="3"/>
</dbReference>
<dbReference type="Pfam" id="PF02469">
    <property type="entry name" value="Fasciclin"/>
    <property type="match status" value="2"/>
</dbReference>
<feature type="domain" description="FAS1" evidence="2">
    <location>
        <begin position="231"/>
        <end position="362"/>
    </location>
</feature>
<evidence type="ECO:0000256" key="1">
    <source>
        <dbReference type="SAM" id="SignalP"/>
    </source>
</evidence>
<evidence type="ECO:0000259" key="2">
    <source>
        <dbReference type="PROSITE" id="PS50213"/>
    </source>
</evidence>
<dbReference type="PROSITE" id="PS51257">
    <property type="entry name" value="PROKAR_LIPOPROTEIN"/>
    <property type="match status" value="1"/>
</dbReference>
<dbReference type="Proteomes" id="UP000295807">
    <property type="component" value="Unassembled WGS sequence"/>
</dbReference>
<comment type="caution">
    <text evidence="3">The sequence shown here is derived from an EMBL/GenBank/DDBJ whole genome shotgun (WGS) entry which is preliminary data.</text>
</comment>
<evidence type="ECO:0000313" key="3">
    <source>
        <dbReference type="EMBL" id="TCS85870.1"/>
    </source>
</evidence>
<dbReference type="Gene3D" id="2.30.180.10">
    <property type="entry name" value="FAS1 domain"/>
    <property type="match status" value="2"/>
</dbReference>
<organism evidence="3 4">
    <name type="scientific">Anseongella ginsenosidimutans</name>
    <dbReference type="NCBI Taxonomy" id="496056"/>
    <lineage>
        <taxon>Bacteria</taxon>
        <taxon>Pseudomonadati</taxon>
        <taxon>Bacteroidota</taxon>
        <taxon>Sphingobacteriia</taxon>
        <taxon>Sphingobacteriales</taxon>
        <taxon>Sphingobacteriaceae</taxon>
        <taxon>Anseongella</taxon>
    </lineage>
</organism>
<gene>
    <name evidence="3" type="ORF">EDD80_11068</name>
</gene>
<keyword evidence="4" id="KW-1185">Reference proteome</keyword>
<feature type="chain" id="PRO_5020317878" evidence="1">
    <location>
        <begin position="25"/>
        <end position="646"/>
    </location>
</feature>
<evidence type="ECO:0000313" key="4">
    <source>
        <dbReference type="Proteomes" id="UP000295807"/>
    </source>
</evidence>
<name>A0A4R3KNJ4_9SPHI</name>
<dbReference type="InterPro" id="IPR000782">
    <property type="entry name" value="FAS1_domain"/>
</dbReference>
<feature type="domain" description="FAS1" evidence="2">
    <location>
        <begin position="512"/>
        <end position="646"/>
    </location>
</feature>
<dbReference type="OrthoDB" id="659398at2"/>
<dbReference type="PANTHER" id="PTHR10900">
    <property type="entry name" value="PERIOSTIN-RELATED"/>
    <property type="match status" value="1"/>
</dbReference>
<keyword evidence="1" id="KW-0732">Signal</keyword>
<dbReference type="InterPro" id="IPR050904">
    <property type="entry name" value="Adhesion/Biosynth-related"/>
</dbReference>